<protein>
    <submittedName>
        <fullName evidence="1">Uncharacterized protein</fullName>
    </submittedName>
</protein>
<accession>A0A2P2P051</accession>
<dbReference type="EMBL" id="GGEC01067545">
    <property type="protein sequence ID" value="MBX48029.1"/>
    <property type="molecule type" value="Transcribed_RNA"/>
</dbReference>
<sequence length="29" mass="3329">MHRLLVLISSKIIADPFTLFVTKSWPCVL</sequence>
<proteinExistence type="predicted"/>
<dbReference type="AlphaFoldDB" id="A0A2P2P051"/>
<organism evidence="1">
    <name type="scientific">Rhizophora mucronata</name>
    <name type="common">Asiatic mangrove</name>
    <dbReference type="NCBI Taxonomy" id="61149"/>
    <lineage>
        <taxon>Eukaryota</taxon>
        <taxon>Viridiplantae</taxon>
        <taxon>Streptophyta</taxon>
        <taxon>Embryophyta</taxon>
        <taxon>Tracheophyta</taxon>
        <taxon>Spermatophyta</taxon>
        <taxon>Magnoliopsida</taxon>
        <taxon>eudicotyledons</taxon>
        <taxon>Gunneridae</taxon>
        <taxon>Pentapetalae</taxon>
        <taxon>rosids</taxon>
        <taxon>fabids</taxon>
        <taxon>Malpighiales</taxon>
        <taxon>Rhizophoraceae</taxon>
        <taxon>Rhizophora</taxon>
    </lineage>
</organism>
<evidence type="ECO:0000313" key="1">
    <source>
        <dbReference type="EMBL" id="MBX48029.1"/>
    </source>
</evidence>
<name>A0A2P2P051_RHIMU</name>
<reference evidence="1" key="1">
    <citation type="submission" date="2018-02" db="EMBL/GenBank/DDBJ databases">
        <title>Rhizophora mucronata_Transcriptome.</title>
        <authorList>
            <person name="Meera S.P."/>
            <person name="Sreeshan A."/>
            <person name="Augustine A."/>
        </authorList>
    </citation>
    <scope>NUCLEOTIDE SEQUENCE</scope>
    <source>
        <tissue evidence="1">Leaf</tissue>
    </source>
</reference>